<feature type="non-terminal residue" evidence="1">
    <location>
        <position position="100"/>
    </location>
</feature>
<dbReference type="EMBL" id="CAJOBJ010123058">
    <property type="protein sequence ID" value="CAF4685785.1"/>
    <property type="molecule type" value="Genomic_DNA"/>
</dbReference>
<proteinExistence type="predicted"/>
<dbReference type="AlphaFoldDB" id="A0A8S3A9L6"/>
<evidence type="ECO:0000313" key="2">
    <source>
        <dbReference type="Proteomes" id="UP000681720"/>
    </source>
</evidence>
<name>A0A8S3A9L6_9BILA</name>
<evidence type="ECO:0000313" key="1">
    <source>
        <dbReference type="EMBL" id="CAF4685785.1"/>
    </source>
</evidence>
<accession>A0A8S3A9L6</accession>
<reference evidence="1" key="1">
    <citation type="submission" date="2021-02" db="EMBL/GenBank/DDBJ databases">
        <authorList>
            <person name="Nowell W R."/>
        </authorList>
    </citation>
    <scope>NUCLEOTIDE SEQUENCE</scope>
</reference>
<protein>
    <submittedName>
        <fullName evidence="1">Uncharacterized protein</fullName>
    </submittedName>
</protein>
<organism evidence="1 2">
    <name type="scientific">Rotaria magnacalcarata</name>
    <dbReference type="NCBI Taxonomy" id="392030"/>
    <lineage>
        <taxon>Eukaryota</taxon>
        <taxon>Metazoa</taxon>
        <taxon>Spiralia</taxon>
        <taxon>Gnathifera</taxon>
        <taxon>Rotifera</taxon>
        <taxon>Eurotatoria</taxon>
        <taxon>Bdelloidea</taxon>
        <taxon>Philodinida</taxon>
        <taxon>Philodinidae</taxon>
        <taxon>Rotaria</taxon>
    </lineage>
</organism>
<dbReference type="Proteomes" id="UP000681720">
    <property type="component" value="Unassembled WGS sequence"/>
</dbReference>
<sequence length="100" mass="12015">REDNKKKFLPPIRGSKMNLPHHVLKFGYREIEVNSPDLQYQTSPDENRLTARRRRVCMHLMMSASDNNERREQAKSRLRNMVKNYETHTFMPIISRPPMF</sequence>
<gene>
    <name evidence="1" type="ORF">GIL414_LOCUS42460</name>
</gene>
<comment type="caution">
    <text evidence="1">The sequence shown here is derived from an EMBL/GenBank/DDBJ whole genome shotgun (WGS) entry which is preliminary data.</text>
</comment>